<evidence type="ECO:0000313" key="3">
    <source>
        <dbReference type="Proteomes" id="UP000000493"/>
    </source>
</evidence>
<dbReference type="GO" id="GO:0004340">
    <property type="term" value="F:glucokinase activity"/>
    <property type="evidence" value="ECO:0007669"/>
    <property type="project" value="UniProtKB-EC"/>
</dbReference>
<dbReference type="EC" id="2.7.1.2" evidence="2"/>
<dbReference type="Pfam" id="PF00480">
    <property type="entry name" value="ROK"/>
    <property type="match status" value="1"/>
</dbReference>
<accession>A0A7U3ZL25</accession>
<organism evidence="2 3">
    <name type="scientific">Runella slithyformis (strain ATCC 29530 / DSM 19594 / LMG 11500 / NCIMB 11436 / LSU 4)</name>
    <dbReference type="NCBI Taxonomy" id="761193"/>
    <lineage>
        <taxon>Bacteria</taxon>
        <taxon>Pseudomonadati</taxon>
        <taxon>Bacteroidota</taxon>
        <taxon>Cytophagia</taxon>
        <taxon>Cytophagales</taxon>
        <taxon>Spirosomataceae</taxon>
        <taxon>Runella</taxon>
    </lineage>
</organism>
<dbReference type="SUPFAM" id="SSF53067">
    <property type="entry name" value="Actin-like ATPase domain"/>
    <property type="match status" value="1"/>
</dbReference>
<evidence type="ECO:0000256" key="1">
    <source>
        <dbReference type="ARBA" id="ARBA00006479"/>
    </source>
</evidence>
<name>A0A7U3ZL25_RUNSL</name>
<gene>
    <name evidence="2" type="ordered locus">Runsl_2796</name>
</gene>
<keyword evidence="3" id="KW-1185">Reference proteome</keyword>
<dbReference type="CDD" id="cd23763">
    <property type="entry name" value="ASKHA_ATPase_ROK"/>
    <property type="match status" value="1"/>
</dbReference>
<sequence>MTIGVDLGGTKIKAGIEKNGSIIHQNTIFLRQKESLSATLSQLIDLIKPLTHYPATGIGIGVPSVVDTERGIVYNVANIPSWEKVALRDILEEEFNLPVFVNNDVNCFTLGEHRFGVAKDFDSVVGMTIGTGLGSGIIIDNQLYTGHNCGAGEIGMLPYRDHNFEYYACSNFFDGIHGTSALEASHAAVAGDKQALGLWSEFGVHLGCAIKAVMYVFDPEAIILGGSIAKAYPLFKAGMLEALNDFAYPQSLKRLKIMQSQDDTISLLGAAALVSQEVKVKV</sequence>
<dbReference type="EMBL" id="CP002859">
    <property type="protein sequence ID" value="AEI49189.1"/>
    <property type="molecule type" value="Genomic_DNA"/>
</dbReference>
<dbReference type="KEGG" id="rsi:Runsl_2796"/>
<reference evidence="3" key="1">
    <citation type="submission" date="2011-06" db="EMBL/GenBank/DDBJ databases">
        <title>The complete genome of chromosome of Runella slithyformis DSM 19594.</title>
        <authorList>
            <consortium name="US DOE Joint Genome Institute (JGI-PGF)"/>
            <person name="Lucas S."/>
            <person name="Han J."/>
            <person name="Lapidus A."/>
            <person name="Bruce D."/>
            <person name="Goodwin L."/>
            <person name="Pitluck S."/>
            <person name="Peters L."/>
            <person name="Kyrpides N."/>
            <person name="Mavromatis K."/>
            <person name="Ivanova N."/>
            <person name="Ovchinnikova G."/>
            <person name="Zhang X."/>
            <person name="Misra M."/>
            <person name="Detter J.C."/>
            <person name="Tapia R."/>
            <person name="Han C."/>
            <person name="Land M."/>
            <person name="Hauser L."/>
            <person name="Markowitz V."/>
            <person name="Cheng J.-F."/>
            <person name="Hugenholtz P."/>
            <person name="Woyke T."/>
            <person name="Wu D."/>
            <person name="Tindall B."/>
            <person name="Faehrich R."/>
            <person name="Brambilla E."/>
            <person name="Klenk H.-P."/>
            <person name="Eisen J.A."/>
        </authorList>
    </citation>
    <scope>NUCLEOTIDE SEQUENCE [LARGE SCALE GENOMIC DNA]</scope>
    <source>
        <strain evidence="3">ATCC 29530 / DSM 19594 / LMG 11500 / NCIMB 11436 / LSU 4</strain>
    </source>
</reference>
<dbReference type="RefSeq" id="WP_013928498.1">
    <property type="nucleotide sequence ID" value="NC_015703.1"/>
</dbReference>
<dbReference type="Gene3D" id="3.30.420.40">
    <property type="match status" value="2"/>
</dbReference>
<keyword evidence="2" id="KW-0808">Transferase</keyword>
<comment type="similarity">
    <text evidence="1">Belongs to the ROK (NagC/XylR) family.</text>
</comment>
<protein>
    <submittedName>
        <fullName evidence="2">Glucokinase</fullName>
        <ecNumber evidence="2">2.7.1.2</ecNumber>
    </submittedName>
</protein>
<proteinExistence type="inferred from homology"/>
<dbReference type="InterPro" id="IPR043129">
    <property type="entry name" value="ATPase_NBD"/>
</dbReference>
<dbReference type="PANTHER" id="PTHR18964:SF149">
    <property type="entry name" value="BIFUNCTIONAL UDP-N-ACETYLGLUCOSAMINE 2-EPIMERASE_N-ACETYLMANNOSAMINE KINASE"/>
    <property type="match status" value="1"/>
</dbReference>
<dbReference type="Proteomes" id="UP000000493">
    <property type="component" value="Chromosome"/>
</dbReference>
<dbReference type="PANTHER" id="PTHR18964">
    <property type="entry name" value="ROK (REPRESSOR, ORF, KINASE) FAMILY"/>
    <property type="match status" value="1"/>
</dbReference>
<dbReference type="AlphaFoldDB" id="A0A7U3ZL25"/>
<dbReference type="InterPro" id="IPR000600">
    <property type="entry name" value="ROK"/>
</dbReference>
<reference evidence="2 3" key="2">
    <citation type="journal article" date="2012" name="Stand. Genomic Sci.">
        <title>Complete genome sequence of the aquatic bacterium Runella slithyformis type strain (LSU 4(T)).</title>
        <authorList>
            <person name="Copeland A."/>
            <person name="Zhang X."/>
            <person name="Misra M."/>
            <person name="Lapidus A."/>
            <person name="Nolan M."/>
            <person name="Lucas S."/>
            <person name="Deshpande S."/>
            <person name="Cheng J.F."/>
            <person name="Tapia R."/>
            <person name="Goodwin L.A."/>
            <person name="Pitluck S."/>
            <person name="Liolios K."/>
            <person name="Pagani I."/>
            <person name="Ivanova N."/>
            <person name="Mikhailova N."/>
            <person name="Pati A."/>
            <person name="Chen A."/>
            <person name="Palaniappan K."/>
            <person name="Land M."/>
            <person name="Hauser L."/>
            <person name="Pan C."/>
            <person name="Jeffries C.D."/>
            <person name="Detter J.C."/>
            <person name="Brambilla E.M."/>
            <person name="Rohde M."/>
            <person name="Djao O.D."/>
            <person name="Goker M."/>
            <person name="Sikorski J."/>
            <person name="Tindall B.J."/>
            <person name="Woyke T."/>
            <person name="Bristow J."/>
            <person name="Eisen J.A."/>
            <person name="Markowitz V."/>
            <person name="Hugenholtz P."/>
            <person name="Kyrpides N.C."/>
            <person name="Klenk H.P."/>
            <person name="Mavromatis K."/>
        </authorList>
    </citation>
    <scope>NUCLEOTIDE SEQUENCE [LARGE SCALE GENOMIC DNA]</scope>
    <source>
        <strain evidence="3">ATCC 29530 / DSM 19594 / LMG 11500 / NCIMB 11436 / LSU 4</strain>
    </source>
</reference>
<evidence type="ECO:0000313" key="2">
    <source>
        <dbReference type="EMBL" id="AEI49189.1"/>
    </source>
</evidence>